<sequence length="165" mass="17952">MASGDRRHVGDASTSLEAFKRAAQQETDPAAAEQAWLRYYDALEKSESGEPVENSPIGFSARQAFESGNQIFQVSFDLMSVAGSVSMLGSHAAPSGAHSEAAEFDVNDLLNEIVSEGWYLHSMATSYLPESEVSRKKFWTTGEQTASTGTLIGTYVFLRDDDDEP</sequence>
<dbReference type="RefSeq" id="WP_204717091.1">
    <property type="nucleotide sequence ID" value="NZ_JAFFGU010000001.1"/>
</dbReference>
<organism evidence="2 3">
    <name type="scientific">Gordonia rubripertincta</name>
    <name type="common">Rhodococcus corallinus</name>
    <dbReference type="NCBI Taxonomy" id="36822"/>
    <lineage>
        <taxon>Bacteria</taxon>
        <taxon>Bacillati</taxon>
        <taxon>Actinomycetota</taxon>
        <taxon>Actinomycetes</taxon>
        <taxon>Mycobacteriales</taxon>
        <taxon>Gordoniaceae</taxon>
        <taxon>Gordonia</taxon>
    </lineage>
</organism>
<dbReference type="Proteomes" id="UP001195196">
    <property type="component" value="Unassembled WGS sequence"/>
</dbReference>
<evidence type="ECO:0000313" key="2">
    <source>
        <dbReference type="EMBL" id="MBM7276132.1"/>
    </source>
</evidence>
<proteinExistence type="predicted"/>
<dbReference type="EMBL" id="JAFFGU010000001">
    <property type="protein sequence ID" value="MBM7276132.1"/>
    <property type="molecule type" value="Genomic_DNA"/>
</dbReference>
<protein>
    <recommendedName>
        <fullName evidence="4">DUF4177 domain-containing protein</fullName>
    </recommendedName>
</protein>
<accession>A0AAW4FYM1</accession>
<feature type="region of interest" description="Disordered" evidence="1">
    <location>
        <begin position="1"/>
        <end position="28"/>
    </location>
</feature>
<evidence type="ECO:0008006" key="4">
    <source>
        <dbReference type="Google" id="ProtNLM"/>
    </source>
</evidence>
<feature type="compositionally biased region" description="Basic and acidic residues" evidence="1">
    <location>
        <begin position="1"/>
        <end position="10"/>
    </location>
</feature>
<evidence type="ECO:0000256" key="1">
    <source>
        <dbReference type="SAM" id="MobiDB-lite"/>
    </source>
</evidence>
<reference evidence="2" key="1">
    <citation type="submission" date="2021-02" db="EMBL/GenBank/DDBJ databases">
        <title>Taxonomy, biology and ecology of Rhodococcus bacteria occurring in California pistachio and other woody hosts as revealed by genome sequence analyses.</title>
        <authorList>
            <person name="Riely B."/>
            <person name="Gai Y."/>
        </authorList>
    </citation>
    <scope>NUCLEOTIDE SEQUENCE</scope>
    <source>
        <strain evidence="2">BP-295</strain>
    </source>
</reference>
<name>A0AAW4FYM1_GORRU</name>
<comment type="caution">
    <text evidence="2">The sequence shown here is derived from an EMBL/GenBank/DDBJ whole genome shotgun (WGS) entry which is preliminary data.</text>
</comment>
<dbReference type="AlphaFoldDB" id="A0AAW4FYM1"/>
<gene>
    <name evidence="2" type="ORF">JTZ10_00010</name>
</gene>
<evidence type="ECO:0000313" key="3">
    <source>
        <dbReference type="Proteomes" id="UP001195196"/>
    </source>
</evidence>